<keyword evidence="3" id="KW-0472">Membrane</keyword>
<dbReference type="GO" id="GO:0030420">
    <property type="term" value="P:establishment of competence for transformation"/>
    <property type="evidence" value="ECO:0007669"/>
    <property type="project" value="UniProtKB-KW"/>
</dbReference>
<evidence type="ECO:0000256" key="3">
    <source>
        <dbReference type="SAM" id="Phobius"/>
    </source>
</evidence>
<dbReference type="Pfam" id="PF07963">
    <property type="entry name" value="N_methyl"/>
    <property type="match status" value="1"/>
</dbReference>
<evidence type="ECO:0000256" key="2">
    <source>
        <dbReference type="ARBA" id="ARBA00023287"/>
    </source>
</evidence>
<reference evidence="4" key="1">
    <citation type="submission" date="2021-05" db="EMBL/GenBank/DDBJ databases">
        <title>Pangenome of Leuconostoc gelidum warrants species status for Leuconostoc gelidum subsp. gasicomitatum.</title>
        <authorList>
            <person name="Johansson P."/>
            <person name="Sade E."/>
            <person name="Hultman J."/>
            <person name="Auvinen P."/>
            <person name="Bjorkroth J."/>
        </authorList>
    </citation>
    <scope>NUCLEOTIDE SEQUENCE</scope>
    <source>
        <strain evidence="4">A.21.4</strain>
    </source>
</reference>
<evidence type="ECO:0000313" key="4">
    <source>
        <dbReference type="EMBL" id="MBZ5962863.1"/>
    </source>
</evidence>
<keyword evidence="3" id="KW-1133">Transmembrane helix</keyword>
<keyword evidence="3" id="KW-0812">Transmembrane</keyword>
<dbReference type="AlphaFoldDB" id="A0A9Q3XT87"/>
<evidence type="ECO:0000313" key="5">
    <source>
        <dbReference type="Proteomes" id="UP000752647"/>
    </source>
</evidence>
<dbReference type="RefSeq" id="WP_010390418.1">
    <property type="nucleotide sequence ID" value="NZ_BPKT01000006.1"/>
</dbReference>
<comment type="caution">
    <text evidence="4">The sequence shown here is derived from an EMBL/GenBank/DDBJ whole genome shotgun (WGS) entry which is preliminary data.</text>
</comment>
<protein>
    <submittedName>
        <fullName evidence="4">Prepilin-type N-terminal cleavage/methylation domain-containing protein</fullName>
    </submittedName>
</protein>
<dbReference type="GeneID" id="34301390"/>
<dbReference type="PROSITE" id="PS00409">
    <property type="entry name" value="PROKAR_NTER_METHYL"/>
    <property type="match status" value="1"/>
</dbReference>
<accession>A0A9Q3XT87</accession>
<sequence>MKRTNSGFTLLESLIVLSIVASMLLISCTIKPHYQQMAQWEPAFKSQWHQTRLTAQQTQKNVTVTFDRDVVMFGPDSFKYPKGYSNHVCTQIKILKTGYVAPTTIVLTTGKQTIKIIFSLGGGEYRVEKT</sequence>
<keyword evidence="2" id="KW-0178">Competence</keyword>
<comment type="subcellular location">
    <subcellularLocation>
        <location evidence="1">Cell surface</location>
    </subcellularLocation>
</comment>
<dbReference type="GO" id="GO:0009986">
    <property type="term" value="C:cell surface"/>
    <property type="evidence" value="ECO:0007669"/>
    <property type="project" value="UniProtKB-SubCell"/>
</dbReference>
<dbReference type="InterPro" id="IPR012902">
    <property type="entry name" value="N_methyl_site"/>
</dbReference>
<dbReference type="PROSITE" id="PS51257">
    <property type="entry name" value="PROKAR_LIPOPROTEIN"/>
    <property type="match status" value="1"/>
</dbReference>
<dbReference type="NCBIfam" id="TIGR02532">
    <property type="entry name" value="IV_pilin_GFxxxE"/>
    <property type="match status" value="1"/>
</dbReference>
<name>A0A9Q3XT87_9LACO</name>
<dbReference type="Proteomes" id="UP000752647">
    <property type="component" value="Unassembled WGS sequence"/>
</dbReference>
<proteinExistence type="predicted"/>
<gene>
    <name evidence="4" type="ORF">KIJ12_06850</name>
</gene>
<organism evidence="4 5">
    <name type="scientific">Leuconostoc gasicomitatum</name>
    <dbReference type="NCBI Taxonomy" id="115778"/>
    <lineage>
        <taxon>Bacteria</taxon>
        <taxon>Bacillati</taxon>
        <taxon>Bacillota</taxon>
        <taxon>Bacilli</taxon>
        <taxon>Lactobacillales</taxon>
        <taxon>Lactobacillaceae</taxon>
        <taxon>Leuconostoc</taxon>
        <taxon>Leuconostoc gelidum group</taxon>
    </lineage>
</organism>
<dbReference type="EMBL" id="JAHBFI010000017">
    <property type="protein sequence ID" value="MBZ5962863.1"/>
    <property type="molecule type" value="Genomic_DNA"/>
</dbReference>
<evidence type="ECO:0000256" key="1">
    <source>
        <dbReference type="ARBA" id="ARBA00004241"/>
    </source>
</evidence>
<feature type="transmembrane region" description="Helical" evidence="3">
    <location>
        <begin position="7"/>
        <end position="26"/>
    </location>
</feature>